<evidence type="ECO:0000256" key="1">
    <source>
        <dbReference type="SAM" id="MobiDB-lite"/>
    </source>
</evidence>
<dbReference type="EMBL" id="JAHRIN010061800">
    <property type="protein sequence ID" value="MEQ2213392.1"/>
    <property type="molecule type" value="Genomic_DNA"/>
</dbReference>
<protein>
    <submittedName>
        <fullName evidence="2">Uncharacterized protein</fullName>
    </submittedName>
</protein>
<sequence>MIMNGDYVDHKHLKSLLEEMCPHVTQKMLQSWRILSNFSLPKVFNFLIWKVHEDIPHRIIQKPRALPSLKPPQRQEEEQPIEDVQAVDDQDDMQPMERSKAIGLPFYYNDKPLQDFLNLQDPQFLWKRELDWKCCRTRDRCAAEMKSYVAGVSEETQMLQISHMKEVDTLRQSLLAQVQKLEAAQQRVAKLETHLSKKDHPNLRGLEGVRP</sequence>
<dbReference type="Proteomes" id="UP001434883">
    <property type="component" value="Unassembled WGS sequence"/>
</dbReference>
<feature type="region of interest" description="Disordered" evidence="1">
    <location>
        <begin position="192"/>
        <end position="211"/>
    </location>
</feature>
<organism evidence="2 3">
    <name type="scientific">Xenoophorus captivus</name>
    <dbReference type="NCBI Taxonomy" id="1517983"/>
    <lineage>
        <taxon>Eukaryota</taxon>
        <taxon>Metazoa</taxon>
        <taxon>Chordata</taxon>
        <taxon>Craniata</taxon>
        <taxon>Vertebrata</taxon>
        <taxon>Euteleostomi</taxon>
        <taxon>Actinopterygii</taxon>
        <taxon>Neopterygii</taxon>
        <taxon>Teleostei</taxon>
        <taxon>Neoteleostei</taxon>
        <taxon>Acanthomorphata</taxon>
        <taxon>Ovalentaria</taxon>
        <taxon>Atherinomorphae</taxon>
        <taxon>Cyprinodontiformes</taxon>
        <taxon>Goodeidae</taxon>
        <taxon>Xenoophorus</taxon>
    </lineage>
</organism>
<name>A0ABV0RYP9_9TELE</name>
<comment type="caution">
    <text evidence="2">The sequence shown here is derived from an EMBL/GenBank/DDBJ whole genome shotgun (WGS) entry which is preliminary data.</text>
</comment>
<keyword evidence="3" id="KW-1185">Reference proteome</keyword>
<feature type="compositionally biased region" description="Acidic residues" evidence="1">
    <location>
        <begin position="78"/>
        <end position="92"/>
    </location>
</feature>
<evidence type="ECO:0000313" key="3">
    <source>
        <dbReference type="Proteomes" id="UP001434883"/>
    </source>
</evidence>
<accession>A0ABV0RYP9</accession>
<reference evidence="2 3" key="1">
    <citation type="submission" date="2021-06" db="EMBL/GenBank/DDBJ databases">
        <authorList>
            <person name="Palmer J.M."/>
        </authorList>
    </citation>
    <scope>NUCLEOTIDE SEQUENCE [LARGE SCALE GENOMIC DNA]</scope>
    <source>
        <strain evidence="2 3">XC_2019</strain>
        <tissue evidence="2">Muscle</tissue>
    </source>
</reference>
<proteinExistence type="predicted"/>
<feature type="region of interest" description="Disordered" evidence="1">
    <location>
        <begin position="63"/>
        <end position="92"/>
    </location>
</feature>
<evidence type="ECO:0000313" key="2">
    <source>
        <dbReference type="EMBL" id="MEQ2213392.1"/>
    </source>
</evidence>
<gene>
    <name evidence="2" type="ORF">XENOCAPTIV_014394</name>
</gene>